<gene>
    <name evidence="3" type="primary">rplN</name>
    <name evidence="6" type="ORF">A2Y57_04615</name>
</gene>
<evidence type="ECO:0000256" key="4">
    <source>
        <dbReference type="RuleBase" id="RU003949"/>
    </source>
</evidence>
<keyword evidence="1 3" id="KW-0689">Ribosomal protein</keyword>
<evidence type="ECO:0000256" key="3">
    <source>
        <dbReference type="HAMAP-Rule" id="MF_01367"/>
    </source>
</evidence>
<dbReference type="PANTHER" id="PTHR11761:SF3">
    <property type="entry name" value="LARGE RIBOSOMAL SUBUNIT PROTEIN UL14M"/>
    <property type="match status" value="1"/>
</dbReference>
<dbReference type="InterPro" id="IPR005745">
    <property type="entry name" value="Ribosomal_uL14_bac-type"/>
</dbReference>
<dbReference type="GO" id="GO:0003735">
    <property type="term" value="F:structural constituent of ribosome"/>
    <property type="evidence" value="ECO:0007669"/>
    <property type="project" value="InterPro"/>
</dbReference>
<comment type="function">
    <text evidence="3 5">Binds to 23S rRNA. Forms part of two intersubunit bridges in the 70S ribosome.</text>
</comment>
<dbReference type="PANTHER" id="PTHR11761">
    <property type="entry name" value="50S/60S RIBOSOMAL PROTEIN L14/L23"/>
    <property type="match status" value="1"/>
</dbReference>
<dbReference type="GO" id="GO:0070180">
    <property type="term" value="F:large ribosomal subunit rRNA binding"/>
    <property type="evidence" value="ECO:0007669"/>
    <property type="project" value="TreeGrafter"/>
</dbReference>
<keyword evidence="3 5" id="KW-0699">rRNA-binding</keyword>
<keyword evidence="2 3" id="KW-0687">Ribonucleoprotein</keyword>
<name>A0A1G1W8T0_9BACT</name>
<dbReference type="InterPro" id="IPR019972">
    <property type="entry name" value="Ribosomal_uL14_CS"/>
</dbReference>
<sequence>MLQIGSNLRVADNSGAKALKIIGIPGASRQRFARLSGVVSCVVKEADVQGVVKDDEIVRAVIVRTKKEFKRDDGSYVRFDDNSAVIIDRDGAPRGSRIFGPVAKELKDKGFVKIASLAPEVI</sequence>
<dbReference type="NCBIfam" id="TIGR01067">
    <property type="entry name" value="rplN_bact"/>
    <property type="match status" value="1"/>
</dbReference>
<dbReference type="GO" id="GO:0006412">
    <property type="term" value="P:translation"/>
    <property type="evidence" value="ECO:0007669"/>
    <property type="project" value="UniProtKB-UniRule"/>
</dbReference>
<accession>A0A1G1W8T0</accession>
<organism evidence="6 7">
    <name type="scientific">Candidatus Woykebacteria bacterium RBG_13_40_7b</name>
    <dbReference type="NCBI Taxonomy" id="1802594"/>
    <lineage>
        <taxon>Bacteria</taxon>
        <taxon>Candidatus Woykeibacteriota</taxon>
    </lineage>
</organism>
<dbReference type="SUPFAM" id="SSF50193">
    <property type="entry name" value="Ribosomal protein L14"/>
    <property type="match status" value="1"/>
</dbReference>
<dbReference type="PROSITE" id="PS00049">
    <property type="entry name" value="RIBOSOMAL_L14"/>
    <property type="match status" value="1"/>
</dbReference>
<evidence type="ECO:0000256" key="5">
    <source>
        <dbReference type="RuleBase" id="RU003950"/>
    </source>
</evidence>
<dbReference type="Gene3D" id="2.40.150.20">
    <property type="entry name" value="Ribosomal protein L14"/>
    <property type="match status" value="1"/>
</dbReference>
<dbReference type="GO" id="GO:0022625">
    <property type="term" value="C:cytosolic large ribosomal subunit"/>
    <property type="evidence" value="ECO:0007669"/>
    <property type="project" value="TreeGrafter"/>
</dbReference>
<comment type="similarity">
    <text evidence="3 4">Belongs to the universal ribosomal protein uL14 family.</text>
</comment>
<evidence type="ECO:0000313" key="6">
    <source>
        <dbReference type="EMBL" id="OGY23777.1"/>
    </source>
</evidence>
<evidence type="ECO:0000256" key="1">
    <source>
        <dbReference type="ARBA" id="ARBA00022980"/>
    </source>
</evidence>
<dbReference type="Pfam" id="PF00238">
    <property type="entry name" value="Ribosomal_L14"/>
    <property type="match status" value="1"/>
</dbReference>
<dbReference type="CDD" id="cd00337">
    <property type="entry name" value="Ribosomal_uL14"/>
    <property type="match status" value="1"/>
</dbReference>
<reference evidence="6 7" key="1">
    <citation type="journal article" date="2016" name="Nat. Commun.">
        <title>Thousands of microbial genomes shed light on interconnected biogeochemical processes in an aquifer system.</title>
        <authorList>
            <person name="Anantharaman K."/>
            <person name="Brown C.T."/>
            <person name="Hug L.A."/>
            <person name="Sharon I."/>
            <person name="Castelle C.J."/>
            <person name="Probst A.J."/>
            <person name="Thomas B.C."/>
            <person name="Singh A."/>
            <person name="Wilkins M.J."/>
            <person name="Karaoz U."/>
            <person name="Brodie E.L."/>
            <person name="Williams K.H."/>
            <person name="Hubbard S.S."/>
            <person name="Banfield J.F."/>
        </authorList>
    </citation>
    <scope>NUCLEOTIDE SEQUENCE [LARGE SCALE GENOMIC DNA]</scope>
</reference>
<comment type="subunit">
    <text evidence="3">Part of the 50S ribosomal subunit. Forms a cluster with proteins L3 and L19. In the 70S ribosome, L14 and L19 interact and together make contacts with the 16S rRNA in bridges B5 and B8.</text>
</comment>
<dbReference type="EMBL" id="MHCQ01000039">
    <property type="protein sequence ID" value="OGY23777.1"/>
    <property type="molecule type" value="Genomic_DNA"/>
</dbReference>
<proteinExistence type="inferred from homology"/>
<evidence type="ECO:0000313" key="7">
    <source>
        <dbReference type="Proteomes" id="UP000177103"/>
    </source>
</evidence>
<keyword evidence="3 5" id="KW-0694">RNA-binding</keyword>
<comment type="caution">
    <text evidence="6">The sequence shown here is derived from an EMBL/GenBank/DDBJ whole genome shotgun (WGS) entry which is preliminary data.</text>
</comment>
<protein>
    <recommendedName>
        <fullName evidence="3">Large ribosomal subunit protein uL14</fullName>
    </recommendedName>
</protein>
<dbReference type="SMART" id="SM01374">
    <property type="entry name" value="Ribosomal_L14"/>
    <property type="match status" value="1"/>
</dbReference>
<dbReference type="InterPro" id="IPR000218">
    <property type="entry name" value="Ribosomal_uL14"/>
</dbReference>
<dbReference type="HAMAP" id="MF_01367">
    <property type="entry name" value="Ribosomal_uL14"/>
    <property type="match status" value="1"/>
</dbReference>
<dbReference type="InterPro" id="IPR036853">
    <property type="entry name" value="Ribosomal_uL14_sf"/>
</dbReference>
<dbReference type="Proteomes" id="UP000177103">
    <property type="component" value="Unassembled WGS sequence"/>
</dbReference>
<evidence type="ECO:0000256" key="2">
    <source>
        <dbReference type="ARBA" id="ARBA00023274"/>
    </source>
</evidence>
<dbReference type="AlphaFoldDB" id="A0A1G1W8T0"/>